<dbReference type="EMBL" id="KN832576">
    <property type="protein sequence ID" value="KII83515.1"/>
    <property type="molecule type" value="Genomic_DNA"/>
</dbReference>
<accession>A0A0C9SW55</accession>
<protein>
    <submittedName>
        <fullName evidence="1">Uncharacterized protein</fullName>
    </submittedName>
</protein>
<dbReference type="Proteomes" id="UP000053263">
    <property type="component" value="Unassembled WGS sequence"/>
</dbReference>
<keyword evidence="2" id="KW-1185">Reference proteome</keyword>
<reference evidence="1 2" key="1">
    <citation type="submission" date="2014-06" db="EMBL/GenBank/DDBJ databases">
        <title>Evolutionary Origins and Diversification of the Mycorrhizal Mutualists.</title>
        <authorList>
            <consortium name="DOE Joint Genome Institute"/>
            <consortium name="Mycorrhizal Genomics Consortium"/>
            <person name="Kohler A."/>
            <person name="Kuo A."/>
            <person name="Nagy L.G."/>
            <person name="Floudas D."/>
            <person name="Copeland A."/>
            <person name="Barry K.W."/>
            <person name="Cichocki N."/>
            <person name="Veneault-Fourrey C."/>
            <person name="LaButti K."/>
            <person name="Lindquist E.A."/>
            <person name="Lipzen A."/>
            <person name="Lundell T."/>
            <person name="Morin E."/>
            <person name="Murat C."/>
            <person name="Riley R."/>
            <person name="Ohm R."/>
            <person name="Sun H."/>
            <person name="Tunlid A."/>
            <person name="Henrissat B."/>
            <person name="Grigoriev I.V."/>
            <person name="Hibbett D.S."/>
            <person name="Martin F."/>
        </authorList>
    </citation>
    <scope>NUCLEOTIDE SEQUENCE [LARGE SCALE GENOMIC DNA]</scope>
    <source>
        <strain evidence="1 2">FD-325 SS-3</strain>
    </source>
</reference>
<sequence>MLLTGLSELSEPLFEDDPDEFIAKAKAVDFSLLGTLDTHCITIETSPASSSAAMSVLQLWPIIHHRNEIVADASLDMRVEREILLITNFTPWAWLDAVVFNACSHEGFSPTQPSPRTHDWASLLSVSTRPSLRARQLKSFILNSTSETSSKCVLYLRSPRRGKNKLYFVGDEYSDLPTFVGLLRSEARVKKQGIVFARVAGAVAALDLPPPPPPSGRLGFCTSQRLAFFSLFTRLQYGYEIQSKMRLVYAGIARRAPRGRPEPQMGRTIARPSTR</sequence>
<evidence type="ECO:0000313" key="2">
    <source>
        <dbReference type="Proteomes" id="UP000053263"/>
    </source>
</evidence>
<proteinExistence type="predicted"/>
<dbReference type="HOGENOM" id="CLU_1012373_0_0_1"/>
<evidence type="ECO:0000313" key="1">
    <source>
        <dbReference type="EMBL" id="KII83515.1"/>
    </source>
</evidence>
<organism evidence="1 2">
    <name type="scientific">Plicaturopsis crispa FD-325 SS-3</name>
    <dbReference type="NCBI Taxonomy" id="944288"/>
    <lineage>
        <taxon>Eukaryota</taxon>
        <taxon>Fungi</taxon>
        <taxon>Dikarya</taxon>
        <taxon>Basidiomycota</taxon>
        <taxon>Agaricomycotina</taxon>
        <taxon>Agaricomycetes</taxon>
        <taxon>Agaricomycetidae</taxon>
        <taxon>Amylocorticiales</taxon>
        <taxon>Amylocorticiaceae</taxon>
        <taxon>Plicatura</taxon>
        <taxon>Plicaturopsis crispa</taxon>
    </lineage>
</organism>
<dbReference type="AlphaFoldDB" id="A0A0C9SW55"/>
<name>A0A0C9SW55_PLICR</name>
<gene>
    <name evidence="1" type="ORF">PLICRDRAFT_180293</name>
</gene>